<proteinExistence type="predicted"/>
<dbReference type="AlphaFoldDB" id="R0GLK8"/>
<keyword evidence="2" id="KW-1185">Reference proteome</keyword>
<sequence>MGQNYLDPPLQLVSPPFEVANVTIPSVLLPPPWLQLPPSPQLRLPARVVRDMFAAISCCAVSSKEDSRLRDLLVATT</sequence>
<accession>R0GLK8</accession>
<protein>
    <submittedName>
        <fullName evidence="1">Uncharacterized protein</fullName>
    </submittedName>
</protein>
<evidence type="ECO:0000313" key="1">
    <source>
        <dbReference type="EMBL" id="EOA17769.1"/>
    </source>
</evidence>
<organism evidence="1 2">
    <name type="scientific">Capsella rubella</name>
    <dbReference type="NCBI Taxonomy" id="81985"/>
    <lineage>
        <taxon>Eukaryota</taxon>
        <taxon>Viridiplantae</taxon>
        <taxon>Streptophyta</taxon>
        <taxon>Embryophyta</taxon>
        <taxon>Tracheophyta</taxon>
        <taxon>Spermatophyta</taxon>
        <taxon>Magnoliopsida</taxon>
        <taxon>eudicotyledons</taxon>
        <taxon>Gunneridae</taxon>
        <taxon>Pentapetalae</taxon>
        <taxon>rosids</taxon>
        <taxon>malvids</taxon>
        <taxon>Brassicales</taxon>
        <taxon>Brassicaceae</taxon>
        <taxon>Camelineae</taxon>
        <taxon>Capsella</taxon>
    </lineage>
</organism>
<evidence type="ECO:0000313" key="2">
    <source>
        <dbReference type="Proteomes" id="UP000029121"/>
    </source>
</evidence>
<reference evidence="2" key="1">
    <citation type="journal article" date="2013" name="Nat. Genet.">
        <title>The Capsella rubella genome and the genomic consequences of rapid mating system evolution.</title>
        <authorList>
            <person name="Slotte T."/>
            <person name="Hazzouri K.M."/>
            <person name="Agren J.A."/>
            <person name="Koenig D."/>
            <person name="Maumus F."/>
            <person name="Guo Y.L."/>
            <person name="Steige K."/>
            <person name="Platts A.E."/>
            <person name="Escobar J.S."/>
            <person name="Newman L.K."/>
            <person name="Wang W."/>
            <person name="Mandakova T."/>
            <person name="Vello E."/>
            <person name="Smith L.M."/>
            <person name="Henz S.R."/>
            <person name="Steffen J."/>
            <person name="Takuno S."/>
            <person name="Brandvain Y."/>
            <person name="Coop G."/>
            <person name="Andolfatto P."/>
            <person name="Hu T.T."/>
            <person name="Blanchette M."/>
            <person name="Clark R.M."/>
            <person name="Quesneville H."/>
            <person name="Nordborg M."/>
            <person name="Gaut B.S."/>
            <person name="Lysak M.A."/>
            <person name="Jenkins J."/>
            <person name="Grimwood J."/>
            <person name="Chapman J."/>
            <person name="Prochnik S."/>
            <person name="Shu S."/>
            <person name="Rokhsar D."/>
            <person name="Schmutz J."/>
            <person name="Weigel D."/>
            <person name="Wright S.I."/>
        </authorList>
    </citation>
    <scope>NUCLEOTIDE SEQUENCE [LARGE SCALE GENOMIC DNA]</scope>
    <source>
        <strain evidence="2">cv. Monte Gargano</strain>
    </source>
</reference>
<name>R0GLK8_9BRAS</name>
<gene>
    <name evidence="1" type="ORF">CARUB_v10006158mg</name>
</gene>
<dbReference type="Proteomes" id="UP000029121">
    <property type="component" value="Unassembled WGS sequence"/>
</dbReference>
<dbReference type="EMBL" id="KB870811">
    <property type="protein sequence ID" value="EOA17769.1"/>
    <property type="molecule type" value="Genomic_DNA"/>
</dbReference>